<accession>A0ABY9J293</accession>
<dbReference type="Proteomes" id="UP001235744">
    <property type="component" value="Chromosome"/>
</dbReference>
<dbReference type="RefSeq" id="WP_306069284.1">
    <property type="nucleotide sequence ID" value="NZ_CP120988.1"/>
</dbReference>
<proteinExistence type="predicted"/>
<protein>
    <submittedName>
        <fullName evidence="1">Uncharacterized protein</fullName>
    </submittedName>
</protein>
<evidence type="ECO:0000313" key="2">
    <source>
        <dbReference type="Proteomes" id="UP001235744"/>
    </source>
</evidence>
<sequence>MPGFDREQWTTIHASRLAVGDVYNAHRASSVRPLVVVAVSVKPGRGDEWGSVTGVGRYVDNGDEFAFEYRANTSVTVRCDLRYAVKAPLSIGVPR</sequence>
<organism evidence="1 2">
    <name type="scientific">Streptomyces poriferorum</name>
    <dbReference type="NCBI Taxonomy" id="2798799"/>
    <lineage>
        <taxon>Bacteria</taxon>
        <taxon>Bacillati</taxon>
        <taxon>Actinomycetota</taxon>
        <taxon>Actinomycetes</taxon>
        <taxon>Kitasatosporales</taxon>
        <taxon>Streptomycetaceae</taxon>
        <taxon>Streptomyces</taxon>
    </lineage>
</organism>
<gene>
    <name evidence="1" type="ORF">P8A19_35645</name>
</gene>
<keyword evidence="2" id="KW-1185">Reference proteome</keyword>
<reference evidence="1 2" key="1">
    <citation type="submission" date="2023-03" db="EMBL/GenBank/DDBJ databases">
        <title>Isolation and description of six Streptomyces strains from soil environments, able to metabolize different microbial glucans.</title>
        <authorList>
            <person name="Widen T."/>
            <person name="Larsbrink J."/>
        </authorList>
    </citation>
    <scope>NUCLEOTIDE SEQUENCE [LARGE SCALE GENOMIC DNA]</scope>
    <source>
        <strain evidence="1 2">Alt2</strain>
    </source>
</reference>
<name>A0ABY9J293_9ACTN</name>
<dbReference type="EMBL" id="CP120988">
    <property type="protein sequence ID" value="WLQ60434.1"/>
    <property type="molecule type" value="Genomic_DNA"/>
</dbReference>
<evidence type="ECO:0000313" key="1">
    <source>
        <dbReference type="EMBL" id="WLQ60434.1"/>
    </source>
</evidence>